<protein>
    <submittedName>
        <fullName evidence="2">CAZy families PL8 protein</fullName>
    </submittedName>
</protein>
<dbReference type="InterPro" id="IPR003159">
    <property type="entry name" value="Lyase_8_central_dom"/>
</dbReference>
<dbReference type="EMBL" id="KF119258">
    <property type="protein sequence ID" value="AIA86524.1"/>
    <property type="molecule type" value="Genomic_DNA"/>
</dbReference>
<evidence type="ECO:0000313" key="2">
    <source>
        <dbReference type="EMBL" id="AIA86524.1"/>
    </source>
</evidence>
<dbReference type="AlphaFoldDB" id="A0A060BUB3"/>
<feature type="domain" description="Polysaccharide lyase family 8 central" evidence="1">
    <location>
        <begin position="34"/>
        <end position="78"/>
    </location>
</feature>
<organism evidence="2">
    <name type="scientific">uncultured Actinosynnema sp</name>
    <dbReference type="NCBI Taxonomy" id="905025"/>
    <lineage>
        <taxon>Bacteria</taxon>
        <taxon>Bacillati</taxon>
        <taxon>Actinomycetota</taxon>
        <taxon>Actinomycetes</taxon>
        <taxon>Pseudonocardiales</taxon>
        <taxon>Pseudonocardiaceae</taxon>
        <taxon>Actinosynnema</taxon>
        <taxon>environmental samples</taxon>
    </lineage>
</organism>
<accession>A0A060BUB3</accession>
<dbReference type="GO" id="GO:0016829">
    <property type="term" value="F:lyase activity"/>
    <property type="evidence" value="ECO:0007669"/>
    <property type="project" value="InterPro"/>
</dbReference>
<name>A0A060BUB3_9PSEU</name>
<sequence length="84" mass="9950">MAAFERLRQADPGPRAYYLAVEDDNFGVNMLTGNRHFWNSDYMVHRRPEWYAAVRMNSERVRPIEDDTNFDNALGRYFPTASCW</sequence>
<dbReference type="GO" id="GO:0030246">
    <property type="term" value="F:carbohydrate binding"/>
    <property type="evidence" value="ECO:0007669"/>
    <property type="project" value="InterPro"/>
</dbReference>
<dbReference type="Pfam" id="PF02278">
    <property type="entry name" value="Lyase_8"/>
    <property type="match status" value="1"/>
</dbReference>
<dbReference type="InterPro" id="IPR014718">
    <property type="entry name" value="GH-type_carb-bd"/>
</dbReference>
<evidence type="ECO:0000259" key="1">
    <source>
        <dbReference type="Pfam" id="PF02278"/>
    </source>
</evidence>
<proteinExistence type="predicted"/>
<dbReference type="InterPro" id="IPR011013">
    <property type="entry name" value="Gal_mutarotase_sf_dom"/>
</dbReference>
<dbReference type="SUPFAM" id="SSF74650">
    <property type="entry name" value="Galactose mutarotase-like"/>
    <property type="match status" value="1"/>
</dbReference>
<dbReference type="GO" id="GO:0005576">
    <property type="term" value="C:extracellular region"/>
    <property type="evidence" value="ECO:0007669"/>
    <property type="project" value="InterPro"/>
</dbReference>
<dbReference type="GO" id="GO:0005975">
    <property type="term" value="P:carbohydrate metabolic process"/>
    <property type="evidence" value="ECO:0007669"/>
    <property type="project" value="InterPro"/>
</dbReference>
<dbReference type="Gene3D" id="2.70.98.10">
    <property type="match status" value="1"/>
</dbReference>
<reference evidence="2" key="1">
    <citation type="journal article" date="2013" name="Environ. Microbiol.">
        <title>Seasonally variable intestinal metagenomes of the red palm weevil (Rhynchophorus ferrugineus).</title>
        <authorList>
            <person name="Jia S."/>
            <person name="Zhang X."/>
            <person name="Zhang G."/>
            <person name="Yin A."/>
            <person name="Zhang S."/>
            <person name="Li F."/>
            <person name="Wang L."/>
            <person name="Zhao D."/>
            <person name="Yun Q."/>
            <person name="Tala"/>
            <person name="Wang J."/>
            <person name="Sun G."/>
            <person name="Baabdullah M."/>
            <person name="Yu X."/>
            <person name="Hu S."/>
            <person name="Al-Mssallem I.S."/>
            <person name="Yu J."/>
        </authorList>
    </citation>
    <scope>NUCLEOTIDE SEQUENCE</scope>
</reference>